<evidence type="ECO:0000256" key="4">
    <source>
        <dbReference type="ARBA" id="ARBA00022741"/>
    </source>
</evidence>
<evidence type="ECO:0000256" key="5">
    <source>
        <dbReference type="ARBA" id="ARBA00022777"/>
    </source>
</evidence>
<comment type="caution">
    <text evidence="10">The sequence shown here is derived from an EMBL/GenBank/DDBJ whole genome shotgun (WGS) entry which is preliminary data.</text>
</comment>
<dbReference type="Proteomes" id="UP001237642">
    <property type="component" value="Unassembled WGS sequence"/>
</dbReference>
<sequence>MKELYVMKSLKGHSNIVTLCAHTIMDMGRTKEALFVMEYCEKSLVNVLESRGDGYYEEKEMLAIFRDVMLHNMSALRALVGLHQLLRALFKHDGKMDAQL</sequence>
<comment type="catalytic activity">
    <reaction evidence="8">
        <text>L-seryl-[protein] + ATP = O-phospho-L-seryl-[protein] + ADP + H(+)</text>
        <dbReference type="Rhea" id="RHEA:17989"/>
        <dbReference type="Rhea" id="RHEA-COMP:9863"/>
        <dbReference type="Rhea" id="RHEA-COMP:11604"/>
        <dbReference type="ChEBI" id="CHEBI:15378"/>
        <dbReference type="ChEBI" id="CHEBI:29999"/>
        <dbReference type="ChEBI" id="CHEBI:30616"/>
        <dbReference type="ChEBI" id="CHEBI:83421"/>
        <dbReference type="ChEBI" id="CHEBI:456216"/>
        <dbReference type="EC" id="2.7.11.1"/>
    </reaction>
</comment>
<evidence type="ECO:0000256" key="1">
    <source>
        <dbReference type="ARBA" id="ARBA00012513"/>
    </source>
</evidence>
<name>A0AAD8ITQ3_9APIA</name>
<keyword evidence="4" id="KW-0547">Nucleotide-binding</keyword>
<dbReference type="GO" id="GO:0005737">
    <property type="term" value="C:cytoplasm"/>
    <property type="evidence" value="ECO:0007669"/>
    <property type="project" value="TreeGrafter"/>
</dbReference>
<dbReference type="GO" id="GO:0005524">
    <property type="term" value="F:ATP binding"/>
    <property type="evidence" value="ECO:0007669"/>
    <property type="project" value="UniProtKB-KW"/>
</dbReference>
<comment type="catalytic activity">
    <reaction evidence="7">
        <text>L-threonyl-[protein] + ATP = O-phospho-L-threonyl-[protein] + ADP + H(+)</text>
        <dbReference type="Rhea" id="RHEA:46608"/>
        <dbReference type="Rhea" id="RHEA-COMP:11060"/>
        <dbReference type="Rhea" id="RHEA-COMP:11605"/>
        <dbReference type="ChEBI" id="CHEBI:15378"/>
        <dbReference type="ChEBI" id="CHEBI:30013"/>
        <dbReference type="ChEBI" id="CHEBI:30616"/>
        <dbReference type="ChEBI" id="CHEBI:61977"/>
        <dbReference type="ChEBI" id="CHEBI:456216"/>
        <dbReference type="EC" id="2.7.11.1"/>
    </reaction>
</comment>
<feature type="domain" description="Protein kinase" evidence="9">
    <location>
        <begin position="1"/>
        <end position="100"/>
    </location>
</feature>
<dbReference type="PROSITE" id="PS50011">
    <property type="entry name" value="PROTEIN_KINASE_DOM"/>
    <property type="match status" value="1"/>
</dbReference>
<evidence type="ECO:0000256" key="3">
    <source>
        <dbReference type="ARBA" id="ARBA00022679"/>
    </source>
</evidence>
<keyword evidence="3" id="KW-0808">Transferase</keyword>
<reference evidence="10" key="1">
    <citation type="submission" date="2023-02" db="EMBL/GenBank/DDBJ databases">
        <title>Genome of toxic invasive species Heracleum sosnowskyi carries increased number of genes despite the absence of recent whole-genome duplications.</title>
        <authorList>
            <person name="Schelkunov M."/>
            <person name="Shtratnikova V."/>
            <person name="Makarenko M."/>
            <person name="Klepikova A."/>
            <person name="Omelchenko D."/>
            <person name="Novikova G."/>
            <person name="Obukhova E."/>
            <person name="Bogdanov V."/>
            <person name="Penin A."/>
            <person name="Logacheva M."/>
        </authorList>
    </citation>
    <scope>NUCLEOTIDE SEQUENCE</scope>
    <source>
        <strain evidence="10">Hsosn_3</strain>
        <tissue evidence="10">Leaf</tissue>
    </source>
</reference>
<evidence type="ECO:0000256" key="7">
    <source>
        <dbReference type="ARBA" id="ARBA00047899"/>
    </source>
</evidence>
<evidence type="ECO:0000313" key="10">
    <source>
        <dbReference type="EMBL" id="KAK1389890.1"/>
    </source>
</evidence>
<evidence type="ECO:0000259" key="9">
    <source>
        <dbReference type="PROSITE" id="PS50011"/>
    </source>
</evidence>
<keyword evidence="6" id="KW-0067">ATP-binding</keyword>
<evidence type="ECO:0000256" key="8">
    <source>
        <dbReference type="ARBA" id="ARBA00048679"/>
    </source>
</evidence>
<dbReference type="EMBL" id="JAUIZM010000004">
    <property type="protein sequence ID" value="KAK1389890.1"/>
    <property type="molecule type" value="Genomic_DNA"/>
</dbReference>
<proteinExistence type="predicted"/>
<evidence type="ECO:0000256" key="6">
    <source>
        <dbReference type="ARBA" id="ARBA00022840"/>
    </source>
</evidence>
<dbReference type="GO" id="GO:0004674">
    <property type="term" value="F:protein serine/threonine kinase activity"/>
    <property type="evidence" value="ECO:0007669"/>
    <property type="project" value="UniProtKB-KW"/>
</dbReference>
<organism evidence="10 11">
    <name type="scientific">Heracleum sosnowskyi</name>
    <dbReference type="NCBI Taxonomy" id="360622"/>
    <lineage>
        <taxon>Eukaryota</taxon>
        <taxon>Viridiplantae</taxon>
        <taxon>Streptophyta</taxon>
        <taxon>Embryophyta</taxon>
        <taxon>Tracheophyta</taxon>
        <taxon>Spermatophyta</taxon>
        <taxon>Magnoliopsida</taxon>
        <taxon>eudicotyledons</taxon>
        <taxon>Gunneridae</taxon>
        <taxon>Pentapetalae</taxon>
        <taxon>asterids</taxon>
        <taxon>campanulids</taxon>
        <taxon>Apiales</taxon>
        <taxon>Apiaceae</taxon>
        <taxon>Apioideae</taxon>
        <taxon>apioid superclade</taxon>
        <taxon>Tordylieae</taxon>
        <taxon>Tordyliinae</taxon>
        <taxon>Heracleum</taxon>
    </lineage>
</organism>
<gene>
    <name evidence="10" type="ORF">POM88_018068</name>
</gene>
<keyword evidence="11" id="KW-1185">Reference proteome</keyword>
<evidence type="ECO:0000256" key="2">
    <source>
        <dbReference type="ARBA" id="ARBA00022527"/>
    </source>
</evidence>
<dbReference type="PANTHER" id="PTHR22967">
    <property type="entry name" value="SERINE/THREONINE PROTEIN KINASE"/>
    <property type="match status" value="1"/>
</dbReference>
<protein>
    <recommendedName>
        <fullName evidence="1">non-specific serine/threonine protein kinase</fullName>
        <ecNumber evidence="1">2.7.11.1</ecNumber>
    </recommendedName>
</protein>
<dbReference type="Gene3D" id="1.10.510.10">
    <property type="entry name" value="Transferase(Phosphotransferase) domain 1"/>
    <property type="match status" value="1"/>
</dbReference>
<dbReference type="InterPro" id="IPR000719">
    <property type="entry name" value="Prot_kinase_dom"/>
</dbReference>
<accession>A0AAD8ITQ3</accession>
<keyword evidence="2" id="KW-0723">Serine/threonine-protein kinase</keyword>
<reference evidence="10" key="2">
    <citation type="submission" date="2023-05" db="EMBL/GenBank/DDBJ databases">
        <authorList>
            <person name="Schelkunov M.I."/>
        </authorList>
    </citation>
    <scope>NUCLEOTIDE SEQUENCE</scope>
    <source>
        <strain evidence="10">Hsosn_3</strain>
        <tissue evidence="10">Leaf</tissue>
    </source>
</reference>
<dbReference type="AlphaFoldDB" id="A0AAD8ITQ3"/>
<dbReference type="SUPFAM" id="SSF56112">
    <property type="entry name" value="Protein kinase-like (PK-like)"/>
    <property type="match status" value="1"/>
</dbReference>
<keyword evidence="5" id="KW-0418">Kinase</keyword>
<dbReference type="EC" id="2.7.11.1" evidence="1"/>
<dbReference type="PANTHER" id="PTHR22967:SF57">
    <property type="entry name" value="AUXILIN, ISOFORM A-RELATED"/>
    <property type="match status" value="1"/>
</dbReference>
<dbReference type="InterPro" id="IPR011009">
    <property type="entry name" value="Kinase-like_dom_sf"/>
</dbReference>
<evidence type="ECO:0000313" key="11">
    <source>
        <dbReference type="Proteomes" id="UP001237642"/>
    </source>
</evidence>